<protein>
    <submittedName>
        <fullName evidence="1">Uncharacterized protein</fullName>
    </submittedName>
</protein>
<evidence type="ECO:0000313" key="2">
    <source>
        <dbReference type="Proteomes" id="UP000067111"/>
    </source>
</evidence>
<dbReference type="EMBL" id="LRMR01000026">
    <property type="protein sequence ID" value="KWU49351.1"/>
    <property type="molecule type" value="Genomic_DNA"/>
</dbReference>
<comment type="caution">
    <text evidence="1">The sequence shown here is derived from an EMBL/GenBank/DDBJ whole genome shotgun (WGS) entry which is preliminary data.</text>
</comment>
<accession>A0A0X7K0Z1</accession>
<sequence length="73" mass="7632">MAPIIFESAPNMIATHAVISNRPALMVGFVTFSESFTLGARRMPRARMATPAAAVTAATAMPATVFGIGRGHD</sequence>
<gene>
    <name evidence="1" type="ORF">AWV77_18280</name>
</gene>
<dbReference type="AlphaFoldDB" id="A0A0X7K0Z1"/>
<evidence type="ECO:0000313" key="1">
    <source>
        <dbReference type="EMBL" id="KWU49351.1"/>
    </source>
</evidence>
<proteinExistence type="predicted"/>
<reference evidence="2" key="1">
    <citation type="submission" date="2016-01" db="EMBL/GenBank/DDBJ databases">
        <authorList>
            <person name="Gamez R.M."/>
            <person name="Rodriguez F."/>
            <person name="Bernal J.F."/>
            <person name="Agarwala R."/>
            <person name="Landsman D."/>
            <person name="Marino-Ramirez L."/>
        </authorList>
    </citation>
    <scope>NUCLEOTIDE SEQUENCE [LARGE SCALE GENOMIC DNA]</scope>
    <source>
        <strain evidence="2">Ps006</strain>
    </source>
</reference>
<name>A0A0X7K0Z1_9PSED</name>
<organism evidence="1 2">
    <name type="scientific">Pseudomonas palleroniana</name>
    <dbReference type="NCBI Taxonomy" id="191390"/>
    <lineage>
        <taxon>Bacteria</taxon>
        <taxon>Pseudomonadati</taxon>
        <taxon>Pseudomonadota</taxon>
        <taxon>Gammaproteobacteria</taxon>
        <taxon>Pseudomonadales</taxon>
        <taxon>Pseudomonadaceae</taxon>
        <taxon>Pseudomonas</taxon>
    </lineage>
</organism>
<dbReference type="Proteomes" id="UP000067111">
    <property type="component" value="Unassembled WGS sequence"/>
</dbReference>